<dbReference type="InterPro" id="IPR004926">
    <property type="entry name" value="LEA_3a"/>
</dbReference>
<feature type="chain" id="PRO_5020040991" evidence="1">
    <location>
        <begin position="23"/>
        <end position="267"/>
    </location>
</feature>
<feature type="signal peptide" evidence="1">
    <location>
        <begin position="1"/>
        <end position="22"/>
    </location>
</feature>
<organism evidence="2 3">
    <name type="scientific">Vigna unguiculata</name>
    <name type="common">Cowpea</name>
    <dbReference type="NCBI Taxonomy" id="3917"/>
    <lineage>
        <taxon>Eukaryota</taxon>
        <taxon>Viridiplantae</taxon>
        <taxon>Streptophyta</taxon>
        <taxon>Embryophyta</taxon>
        <taxon>Tracheophyta</taxon>
        <taxon>Spermatophyta</taxon>
        <taxon>Magnoliopsida</taxon>
        <taxon>eudicotyledons</taxon>
        <taxon>Gunneridae</taxon>
        <taxon>Pentapetalae</taxon>
        <taxon>rosids</taxon>
        <taxon>fabids</taxon>
        <taxon>Fabales</taxon>
        <taxon>Fabaceae</taxon>
        <taxon>Papilionoideae</taxon>
        <taxon>50 kb inversion clade</taxon>
        <taxon>NPAAA clade</taxon>
        <taxon>indigoferoid/millettioid clade</taxon>
        <taxon>Phaseoleae</taxon>
        <taxon>Vigna</taxon>
    </lineage>
</organism>
<keyword evidence="1" id="KW-0732">Signal</keyword>
<dbReference type="PANTHER" id="PTHR34458:SF5">
    <property type="entry name" value="POLLEN OLE E 1 ALLERGEN AND EXTENSIN FAMILY PROTEIN"/>
    <property type="match status" value="1"/>
</dbReference>
<reference evidence="2 3" key="1">
    <citation type="submission" date="2019-04" db="EMBL/GenBank/DDBJ databases">
        <title>An improved genome assembly and genetic linkage map for asparagus bean, Vigna unguiculata ssp. sesquipedialis.</title>
        <authorList>
            <person name="Xia Q."/>
            <person name="Zhang R."/>
            <person name="Dong Y."/>
        </authorList>
    </citation>
    <scope>NUCLEOTIDE SEQUENCE [LARGE SCALE GENOMIC DNA]</scope>
    <source>
        <tissue evidence="2">Leaf</tissue>
    </source>
</reference>
<evidence type="ECO:0000256" key="1">
    <source>
        <dbReference type="SAM" id="SignalP"/>
    </source>
</evidence>
<protein>
    <submittedName>
        <fullName evidence="2">Late embryogenesis abundant protein</fullName>
    </submittedName>
</protein>
<dbReference type="AlphaFoldDB" id="A0A4D6NL09"/>
<dbReference type="Pfam" id="PF03242">
    <property type="entry name" value="LEA_3a"/>
    <property type="match status" value="1"/>
</dbReference>
<dbReference type="InterPro" id="IPR040404">
    <property type="entry name" value="Phylloplanin-like"/>
</dbReference>
<proteinExistence type="predicted"/>
<evidence type="ECO:0000313" key="3">
    <source>
        <dbReference type="Proteomes" id="UP000501690"/>
    </source>
</evidence>
<sequence length="267" mass="28170">MSFKHPMMFLLIAAMAIPQTKAKLGFLSALLGSVSNIQGTVFCSSKDNVAVKAPSNPVFPNAEVQLVCGEKEFSSARTNDDGKFSIMMDPLLLDVSSLLNGCNLVVPTPLSNCNTNLPSSGTLISTLNFAGINRLATPIIANIIPSGFHYKELIGGGCCGSGSAPNTFRSSNNPTVQMAQSISQAKRALVFAVNRRGYAVASDVSSSSSMRGGMSGIEKGVAKNGSGPSSAWAPDPVTGYYRPINHRDEIDPVELRKMLLNHKGKSS</sequence>
<dbReference type="PANTHER" id="PTHR34458">
    <property type="entry name" value="POLLEN OLE E 1 ALLERGEN AND EXTENSIN FAMILY PROTEIN-RELATED"/>
    <property type="match status" value="1"/>
</dbReference>
<dbReference type="EMBL" id="CP039355">
    <property type="protein sequence ID" value="QCE13279.1"/>
    <property type="molecule type" value="Genomic_DNA"/>
</dbReference>
<keyword evidence="3" id="KW-1185">Reference proteome</keyword>
<name>A0A4D6NL09_VIGUN</name>
<evidence type="ECO:0000313" key="2">
    <source>
        <dbReference type="EMBL" id="QCE13279.1"/>
    </source>
</evidence>
<gene>
    <name evidence="2" type="ORF">DEO72_LG11g272</name>
</gene>
<accession>A0A4D6NL09</accession>
<dbReference type="Proteomes" id="UP000501690">
    <property type="component" value="Linkage Group LG11"/>
</dbReference>